<feature type="compositionally biased region" description="Basic and acidic residues" evidence="10">
    <location>
        <begin position="826"/>
        <end position="838"/>
    </location>
</feature>
<feature type="compositionally biased region" description="Basic and acidic residues" evidence="10">
    <location>
        <begin position="681"/>
        <end position="695"/>
    </location>
</feature>
<feature type="compositionally biased region" description="Polar residues" evidence="10">
    <location>
        <begin position="1009"/>
        <end position="1030"/>
    </location>
</feature>
<feature type="compositionally biased region" description="Low complexity" evidence="10">
    <location>
        <begin position="1361"/>
        <end position="1396"/>
    </location>
</feature>
<evidence type="ECO:0000313" key="13">
    <source>
        <dbReference type="Proteomes" id="UP000245946"/>
    </source>
</evidence>
<dbReference type="OrthoDB" id="504170at2759"/>
<evidence type="ECO:0000256" key="5">
    <source>
        <dbReference type="ARBA" id="ARBA00022840"/>
    </source>
</evidence>
<keyword evidence="13" id="KW-1185">Reference proteome</keyword>
<feature type="binding site" evidence="7 9">
    <location>
        <position position="91"/>
    </location>
    <ligand>
        <name>ATP</name>
        <dbReference type="ChEBI" id="CHEBI:30616"/>
    </ligand>
</feature>
<protein>
    <submittedName>
        <fullName evidence="12">Pkinase-domain-containing protein</fullName>
    </submittedName>
</protein>
<proteinExistence type="predicted"/>
<feature type="compositionally biased region" description="Low complexity" evidence="10">
    <location>
        <begin position="1294"/>
        <end position="1304"/>
    </location>
</feature>
<keyword evidence="5 7" id="KW-0067">ATP-binding</keyword>
<feature type="compositionally biased region" description="Basic and acidic residues" evidence="10">
    <location>
        <begin position="1261"/>
        <end position="1271"/>
    </location>
</feature>
<feature type="region of interest" description="Disordered" evidence="10">
    <location>
        <begin position="1339"/>
        <end position="1421"/>
    </location>
</feature>
<evidence type="ECO:0000256" key="6">
    <source>
        <dbReference type="PIRSR" id="PIRSR630616-1"/>
    </source>
</evidence>
<accession>A0A316ZH06</accession>
<feature type="region of interest" description="Disordered" evidence="10">
    <location>
        <begin position="646"/>
        <end position="1327"/>
    </location>
</feature>
<dbReference type="InterPro" id="IPR011009">
    <property type="entry name" value="Kinase-like_dom_sf"/>
</dbReference>
<dbReference type="InterPro" id="IPR017441">
    <property type="entry name" value="Protein_kinase_ATP_BS"/>
</dbReference>
<feature type="compositionally biased region" description="Basic residues" evidence="10">
    <location>
        <begin position="537"/>
        <end position="549"/>
    </location>
</feature>
<feature type="active site" description="Proton acceptor" evidence="6">
    <location>
        <position position="179"/>
    </location>
</feature>
<evidence type="ECO:0000256" key="9">
    <source>
        <dbReference type="PROSITE-ProRule" id="PRU10141"/>
    </source>
</evidence>
<organism evidence="12 13">
    <name type="scientific">Tilletiopsis washingtonensis</name>
    <dbReference type="NCBI Taxonomy" id="58919"/>
    <lineage>
        <taxon>Eukaryota</taxon>
        <taxon>Fungi</taxon>
        <taxon>Dikarya</taxon>
        <taxon>Basidiomycota</taxon>
        <taxon>Ustilaginomycotina</taxon>
        <taxon>Exobasidiomycetes</taxon>
        <taxon>Entylomatales</taxon>
        <taxon>Entylomatales incertae sedis</taxon>
        <taxon>Tilletiopsis</taxon>
    </lineage>
</organism>
<dbReference type="PROSITE" id="PS00107">
    <property type="entry name" value="PROTEIN_KINASE_ATP"/>
    <property type="match status" value="1"/>
</dbReference>
<keyword evidence="4 12" id="KW-0418">Kinase</keyword>
<feature type="domain" description="Protein kinase" evidence="11">
    <location>
        <begin position="62"/>
        <end position="308"/>
    </location>
</feature>
<feature type="compositionally biased region" description="Basic and acidic residues" evidence="10">
    <location>
        <begin position="795"/>
        <end position="812"/>
    </location>
</feature>
<feature type="cross-link" description="Glycyl lysine isopeptide (Lys-Gly) (interchain with G-Cter in SUMO2)" evidence="8">
    <location>
        <position position="181"/>
    </location>
</feature>
<feature type="compositionally biased region" description="Polar residues" evidence="10">
    <location>
        <begin position="1195"/>
        <end position="1205"/>
    </location>
</feature>
<dbReference type="STRING" id="58919.A0A316ZH06"/>
<evidence type="ECO:0000256" key="10">
    <source>
        <dbReference type="SAM" id="MobiDB-lite"/>
    </source>
</evidence>
<feature type="region of interest" description="Disordered" evidence="10">
    <location>
        <begin position="1"/>
        <end position="28"/>
    </location>
</feature>
<evidence type="ECO:0000256" key="3">
    <source>
        <dbReference type="ARBA" id="ARBA00022741"/>
    </source>
</evidence>
<dbReference type="Pfam" id="PF00069">
    <property type="entry name" value="Pkinase"/>
    <property type="match status" value="1"/>
</dbReference>
<dbReference type="SUPFAM" id="SSF56112">
    <property type="entry name" value="Protein kinase-like (PK-like)"/>
    <property type="match status" value="1"/>
</dbReference>
<dbReference type="RefSeq" id="XP_025600617.1">
    <property type="nucleotide sequence ID" value="XM_025741527.1"/>
</dbReference>
<sequence length="1421" mass="149631">MSSRRQREWPAGGSASAASASGASTVGGGGSSIINRTAALASAYQELGKELSSGKLKCVGSYTLGRPIGEGTYGKVRMGVHRATGTRVAIKQVPKAHSASLTREIHHHRRLHHPNVMQLYEVVATESHIWMASELCTGGELYDYLVERGTLPEPEARRIFGQLCLALAYIHGKGIVHRDLKLENVLLDERCNVKLGDFGFTREFEGKRLMDTFCGTTGYAAPEMLAGKKYTGEEVDLWSLGVILYALLCGALPFDDDDDDVMKSKILAGDYEVPEVISEEAKDLLRGILQQEPTARLSIRSMLSHPWFAKVMLGSPMSAVEEDESGDAYFAPEAAGIAEPGEQPSDAALEAAPVVPVLAATPPKLPPIESASLTVDEVISSASLAPPSLGLHVQEASGASEASYHSAVSDSESSDRRSSRTGGTSPTTDPTTDNDDKSSLEGVSASEESPVEAPPLAIHRNESQTTIRREGSAGSDVSRKGPSAGGKATASSLPTHHESPGSTESSPQQNGAAPLKQVPSAEMSEVMKRVSSGSSRGHVRTPSRTKRRSLSSSGLSDHHPPHLQPRPIDYVSLIEESSPALFTSVAEQNLLHQLSNLGFDVGQIVHSVITDACDASGAIWWLLKLKADERAANPVPMSAVLPTPVPSVAPATPTPHAPAGPPPLPPKDPARQANSPASSPARKDARADVKARDRSQSVASPLRHDKIRVGHARGSTSVTDLNAQDAVPQPDAAAASVSRPRQADRARTNSFSVKLSSVLAGGARRDSPEVDDSQPPERSKSPVGALFSKKGTSTIKDRSRQPASPAKERVSGTRDFGSPEGSQTPVRKDPERDRERIRALIQADVVDKSPSRSTSGKQRALPKTNGDDGAVGDGSVHGTLSSSKSVDTFTTLSSVNDGDASASGKTRQRSSFLSTVRTWLGSEDKQARRRRKAQKNMVGSPPSHHGHEGSGYSSQSVARKGSVSRRGGGAYAPTSMAGSRRSPRSPQRGSLSRRSSSGSAQHLDGHGLTISTSRPPNFRRQSAGSITPTATVWGEADHPHLAASQRSSRPSSSASLHRPPPSGLHVKSGSASSANSILRKQQAVAMNSTMRTLHGRRPSTEGGSTVRRHRHYPGVPRSEGSTSRPASLYAPGDDGPDSAEAGQVGTPRRGSLESRRSAAEGSQGRASPAHGHGSSRGSVFTVHKSRSPYKPPSANPSLHSMTSKAQPPPDGIKTQFGEAPAAGTGTWRRSWGRPPPSWAGPVDQGPTRSELAATAAAAKPKLRDVFAGRQDDDWEDEDDAPTYAGGLGQLDTYSGSSWAGTSSSNVPDSPFAGSKRAPGASQQVEGGLLGSGRYAGIRSIFQPPSLGRDTMPRVLSMQLDPPDSSTSETPPSSTPGSAPAAKDASSASTNSVPSPSMGTARLRAPAPAFRTQVIEEEEEDE</sequence>
<dbReference type="InterPro" id="IPR030616">
    <property type="entry name" value="Aur-like"/>
</dbReference>
<evidence type="ECO:0000256" key="8">
    <source>
        <dbReference type="PIRSR" id="PIRSR630616-3"/>
    </source>
</evidence>
<dbReference type="PANTHER" id="PTHR24350">
    <property type="entry name" value="SERINE/THREONINE-PROTEIN KINASE IAL-RELATED"/>
    <property type="match status" value="1"/>
</dbReference>
<keyword evidence="2" id="KW-0808">Transferase</keyword>
<dbReference type="GO" id="GO:0005524">
    <property type="term" value="F:ATP binding"/>
    <property type="evidence" value="ECO:0007669"/>
    <property type="project" value="UniProtKB-UniRule"/>
</dbReference>
<keyword evidence="1" id="KW-0723">Serine/threonine-protein kinase</keyword>
<dbReference type="Gene3D" id="1.10.510.10">
    <property type="entry name" value="Transferase(Phosphotransferase) domain 1"/>
    <property type="match status" value="1"/>
</dbReference>
<feature type="compositionally biased region" description="Pro residues" evidence="10">
    <location>
        <begin position="646"/>
        <end position="667"/>
    </location>
</feature>
<dbReference type="CDD" id="cd14003">
    <property type="entry name" value="STKc_AMPK-like"/>
    <property type="match status" value="1"/>
</dbReference>
<evidence type="ECO:0000256" key="7">
    <source>
        <dbReference type="PIRSR" id="PIRSR630616-2"/>
    </source>
</evidence>
<feature type="compositionally biased region" description="Low complexity" evidence="10">
    <location>
        <begin position="723"/>
        <end position="738"/>
    </location>
</feature>
<feature type="compositionally biased region" description="Polar residues" evidence="10">
    <location>
        <begin position="1069"/>
        <end position="1091"/>
    </location>
</feature>
<evidence type="ECO:0000256" key="2">
    <source>
        <dbReference type="ARBA" id="ARBA00022679"/>
    </source>
</evidence>
<dbReference type="GeneID" id="37269071"/>
<name>A0A316ZH06_9BASI</name>
<dbReference type="Proteomes" id="UP000245946">
    <property type="component" value="Unassembled WGS sequence"/>
</dbReference>
<dbReference type="SMART" id="SM00220">
    <property type="entry name" value="S_TKc"/>
    <property type="match status" value="1"/>
</dbReference>
<feature type="compositionally biased region" description="Low complexity" evidence="10">
    <location>
        <begin position="11"/>
        <end position="24"/>
    </location>
</feature>
<dbReference type="EMBL" id="KZ819285">
    <property type="protein sequence ID" value="PWO00339.1"/>
    <property type="molecule type" value="Genomic_DNA"/>
</dbReference>
<dbReference type="PROSITE" id="PS50011">
    <property type="entry name" value="PROTEIN_KINASE_DOM"/>
    <property type="match status" value="1"/>
</dbReference>
<evidence type="ECO:0000256" key="4">
    <source>
        <dbReference type="ARBA" id="ARBA00022777"/>
    </source>
</evidence>
<feature type="compositionally biased region" description="Polar residues" evidence="10">
    <location>
        <begin position="489"/>
        <end position="511"/>
    </location>
</feature>
<evidence type="ECO:0000256" key="1">
    <source>
        <dbReference type="ARBA" id="ARBA00022527"/>
    </source>
</evidence>
<feature type="region of interest" description="Disordered" evidence="10">
    <location>
        <begin position="395"/>
        <end position="566"/>
    </location>
</feature>
<evidence type="ECO:0000259" key="11">
    <source>
        <dbReference type="PROSITE" id="PS50011"/>
    </source>
</evidence>
<feature type="binding site" evidence="7">
    <location>
        <begin position="183"/>
        <end position="184"/>
    </location>
    <ligand>
        <name>ATP</name>
        <dbReference type="ChEBI" id="CHEBI:30616"/>
    </ligand>
</feature>
<feature type="compositionally biased region" description="Polar residues" evidence="10">
    <location>
        <begin position="878"/>
        <end position="896"/>
    </location>
</feature>
<dbReference type="InterPro" id="IPR000719">
    <property type="entry name" value="Prot_kinase_dom"/>
</dbReference>
<feature type="compositionally biased region" description="Polar residues" evidence="10">
    <location>
        <begin position="903"/>
        <end position="917"/>
    </location>
</feature>
<feature type="compositionally biased region" description="Basic and acidic residues" evidence="10">
    <location>
        <begin position="459"/>
        <end position="471"/>
    </location>
</feature>
<dbReference type="InterPro" id="IPR008271">
    <property type="entry name" value="Ser/Thr_kinase_AS"/>
</dbReference>
<reference evidence="12 13" key="1">
    <citation type="journal article" date="2018" name="Mol. Biol. Evol.">
        <title>Broad Genomic Sampling Reveals a Smut Pathogenic Ancestry of the Fungal Clade Ustilaginomycotina.</title>
        <authorList>
            <person name="Kijpornyongpan T."/>
            <person name="Mondo S.J."/>
            <person name="Barry K."/>
            <person name="Sandor L."/>
            <person name="Lee J."/>
            <person name="Lipzen A."/>
            <person name="Pangilinan J."/>
            <person name="LaButti K."/>
            <person name="Hainaut M."/>
            <person name="Henrissat B."/>
            <person name="Grigoriev I.V."/>
            <person name="Spatafora J.W."/>
            <person name="Aime M.C."/>
        </authorList>
    </citation>
    <scope>NUCLEOTIDE SEQUENCE [LARGE SCALE GENOMIC DNA]</scope>
    <source>
        <strain evidence="12 13">MCA 4186</strain>
    </source>
</reference>
<evidence type="ECO:0000313" key="12">
    <source>
        <dbReference type="EMBL" id="PWO00339.1"/>
    </source>
</evidence>
<feature type="compositionally biased region" description="Low complexity" evidence="10">
    <location>
        <begin position="420"/>
        <end position="431"/>
    </location>
</feature>
<keyword evidence="3 7" id="KW-0547">Nucleotide-binding</keyword>
<feature type="compositionally biased region" description="Low complexity" evidence="10">
    <location>
        <begin position="978"/>
        <end position="999"/>
    </location>
</feature>
<dbReference type="GO" id="GO:0004674">
    <property type="term" value="F:protein serine/threonine kinase activity"/>
    <property type="evidence" value="ECO:0007669"/>
    <property type="project" value="UniProtKB-KW"/>
</dbReference>
<dbReference type="PROSITE" id="PS00108">
    <property type="entry name" value="PROTEIN_KINASE_ST"/>
    <property type="match status" value="1"/>
</dbReference>
<gene>
    <name evidence="12" type="ORF">FA09DRAFT_327789</name>
</gene>
<feature type="compositionally biased region" description="Low complexity" evidence="10">
    <location>
        <begin position="1042"/>
        <end position="1057"/>
    </location>
</feature>
<feature type="binding site" evidence="7">
    <location>
        <position position="197"/>
    </location>
    <ligand>
        <name>ATP</name>
        <dbReference type="ChEBI" id="CHEBI:30616"/>
    </ligand>
</feature>
<dbReference type="FunFam" id="1.10.510.10:FF:000571">
    <property type="entry name" value="Maternal embryonic leucine zipper kinase"/>
    <property type="match status" value="1"/>
</dbReference>